<sequence length="136" mass="15292">FLSLNGHHLEQRPFPDVVQLALSQSARSEVYRQALMQAQKRASRGQLYLDWVNANNQDSLSRLVMHPHQGSVYYACFSKDGSRIASCGANKALRVFKTTSGEKLLELQAHDEDVLCCAFSPDDRYIATCSSDRKVK</sequence>
<evidence type="ECO:0000313" key="4">
    <source>
        <dbReference type="EMBL" id="KAL0195956.1"/>
    </source>
</evidence>
<dbReference type="Gene3D" id="2.130.10.10">
    <property type="entry name" value="YVTN repeat-like/Quinoprotein amine dehydrogenase"/>
    <property type="match status" value="2"/>
</dbReference>
<comment type="caution">
    <text evidence="4">The sequence shown here is derived from an EMBL/GenBank/DDBJ whole genome shotgun (WGS) entry which is preliminary data.</text>
</comment>
<dbReference type="SUPFAM" id="SSF50978">
    <property type="entry name" value="WD40 repeat-like"/>
    <property type="match status" value="1"/>
</dbReference>
<dbReference type="Pfam" id="PF17908">
    <property type="entry name" value="APAF1_C"/>
    <property type="match status" value="1"/>
</dbReference>
<evidence type="ECO:0000259" key="3">
    <source>
        <dbReference type="Pfam" id="PF17908"/>
    </source>
</evidence>
<feature type="non-terminal residue" evidence="4">
    <location>
        <position position="1"/>
    </location>
</feature>
<dbReference type="PROSITE" id="PS50082">
    <property type="entry name" value="WD_REPEATS_2"/>
    <property type="match status" value="1"/>
</dbReference>
<dbReference type="InterPro" id="IPR015943">
    <property type="entry name" value="WD40/YVTN_repeat-like_dom_sf"/>
</dbReference>
<dbReference type="Pfam" id="PF00400">
    <property type="entry name" value="WD40"/>
    <property type="match status" value="2"/>
</dbReference>
<evidence type="ECO:0000313" key="5">
    <source>
        <dbReference type="Proteomes" id="UP001529510"/>
    </source>
</evidence>
<keyword evidence="1" id="KW-0677">Repeat</keyword>
<evidence type="ECO:0000256" key="2">
    <source>
        <dbReference type="PROSITE-ProRule" id="PRU00221"/>
    </source>
</evidence>
<dbReference type="PANTHER" id="PTHR22845:SF5">
    <property type="entry name" value="APOPTOTIC PROTEASE-ACTIVATING FACTOR 1"/>
    <property type="match status" value="1"/>
</dbReference>
<dbReference type="AlphaFoldDB" id="A0ABD0RBS7"/>
<feature type="non-terminal residue" evidence="4">
    <location>
        <position position="136"/>
    </location>
</feature>
<feature type="domain" description="APAF-1 helical" evidence="3">
    <location>
        <begin position="1"/>
        <end position="41"/>
    </location>
</feature>
<dbReference type="Proteomes" id="UP001529510">
    <property type="component" value="Unassembled WGS sequence"/>
</dbReference>
<gene>
    <name evidence="4" type="ORF">M9458_009528</name>
</gene>
<dbReference type="Gene3D" id="1.25.40.370">
    <property type="match status" value="1"/>
</dbReference>
<organism evidence="4 5">
    <name type="scientific">Cirrhinus mrigala</name>
    <name type="common">Mrigala</name>
    <dbReference type="NCBI Taxonomy" id="683832"/>
    <lineage>
        <taxon>Eukaryota</taxon>
        <taxon>Metazoa</taxon>
        <taxon>Chordata</taxon>
        <taxon>Craniata</taxon>
        <taxon>Vertebrata</taxon>
        <taxon>Euteleostomi</taxon>
        <taxon>Actinopterygii</taxon>
        <taxon>Neopterygii</taxon>
        <taxon>Teleostei</taxon>
        <taxon>Ostariophysi</taxon>
        <taxon>Cypriniformes</taxon>
        <taxon>Cyprinidae</taxon>
        <taxon>Labeoninae</taxon>
        <taxon>Labeonini</taxon>
        <taxon>Cirrhinus</taxon>
    </lineage>
</organism>
<dbReference type="InterPro" id="IPR041452">
    <property type="entry name" value="APAF1_C"/>
</dbReference>
<protein>
    <recommendedName>
        <fullName evidence="3">APAF-1 helical domain-containing protein</fullName>
    </recommendedName>
</protein>
<dbReference type="InterPro" id="IPR036322">
    <property type="entry name" value="WD40_repeat_dom_sf"/>
</dbReference>
<proteinExistence type="predicted"/>
<dbReference type="PROSITE" id="PS50294">
    <property type="entry name" value="WD_REPEATS_REGION"/>
    <property type="match status" value="1"/>
</dbReference>
<accession>A0ABD0RBS7</accession>
<dbReference type="InterPro" id="IPR001680">
    <property type="entry name" value="WD40_rpt"/>
</dbReference>
<dbReference type="SMART" id="SM00320">
    <property type="entry name" value="WD40"/>
    <property type="match status" value="2"/>
</dbReference>
<reference evidence="4 5" key="1">
    <citation type="submission" date="2024-05" db="EMBL/GenBank/DDBJ databases">
        <title>Genome sequencing and assembly of Indian major carp, Cirrhinus mrigala (Hamilton, 1822).</title>
        <authorList>
            <person name="Mohindra V."/>
            <person name="Chowdhury L.M."/>
            <person name="Lal K."/>
            <person name="Jena J.K."/>
        </authorList>
    </citation>
    <scope>NUCLEOTIDE SEQUENCE [LARGE SCALE GENOMIC DNA]</scope>
    <source>
        <strain evidence="4">CM1030</strain>
        <tissue evidence="4">Blood</tissue>
    </source>
</reference>
<keyword evidence="5" id="KW-1185">Reference proteome</keyword>
<feature type="repeat" description="WD" evidence="2">
    <location>
        <begin position="107"/>
        <end position="136"/>
    </location>
</feature>
<dbReference type="EMBL" id="JAMKFB020000004">
    <property type="protein sequence ID" value="KAL0195956.1"/>
    <property type="molecule type" value="Genomic_DNA"/>
</dbReference>
<keyword evidence="2" id="KW-0853">WD repeat</keyword>
<dbReference type="PANTHER" id="PTHR22845">
    <property type="entry name" value="APOPTOTIC PROTEASE-ACTIVATING FACTOR 1"/>
    <property type="match status" value="1"/>
</dbReference>
<evidence type="ECO:0000256" key="1">
    <source>
        <dbReference type="ARBA" id="ARBA00022737"/>
    </source>
</evidence>
<name>A0ABD0RBS7_CIRMR</name>